<dbReference type="PANTHER" id="PTHR34148">
    <property type="entry name" value="ADENOSYLCOBINAMIDE-GDP RIBAZOLETRANSFERASE"/>
    <property type="match status" value="1"/>
</dbReference>
<comment type="pathway">
    <text evidence="3 19">Cofactor biosynthesis; adenosylcobalamin biosynthesis; adenosylcobalamin from cob(II)yrinate a,c-diamide: step 7/7.</text>
</comment>
<dbReference type="RefSeq" id="WP_093250061.1">
    <property type="nucleotide sequence ID" value="NZ_FNQM01000003.1"/>
</dbReference>
<evidence type="ECO:0000256" key="15">
    <source>
        <dbReference type="ARBA" id="ARBA00032605"/>
    </source>
</evidence>
<evidence type="ECO:0000256" key="12">
    <source>
        <dbReference type="ARBA" id="ARBA00022989"/>
    </source>
</evidence>
<dbReference type="UniPathway" id="UPA00148">
    <property type="reaction ID" value="UER00238"/>
</dbReference>
<accession>A0A1H3YA30</accession>
<evidence type="ECO:0000256" key="14">
    <source>
        <dbReference type="ARBA" id="ARBA00025228"/>
    </source>
</evidence>
<feature type="transmembrane region" description="Helical" evidence="19">
    <location>
        <begin position="138"/>
        <end position="158"/>
    </location>
</feature>
<feature type="transmembrane region" description="Helical" evidence="19">
    <location>
        <begin position="112"/>
        <end position="132"/>
    </location>
</feature>
<comment type="catalytic activity">
    <reaction evidence="17 19">
        <text>alpha-ribazole + adenosylcob(III)inamide-GDP = adenosylcob(III)alamin + GMP + H(+)</text>
        <dbReference type="Rhea" id="RHEA:16049"/>
        <dbReference type="ChEBI" id="CHEBI:10329"/>
        <dbReference type="ChEBI" id="CHEBI:15378"/>
        <dbReference type="ChEBI" id="CHEBI:18408"/>
        <dbReference type="ChEBI" id="CHEBI:58115"/>
        <dbReference type="ChEBI" id="CHEBI:60487"/>
        <dbReference type="EC" id="2.7.8.26"/>
    </reaction>
</comment>
<comment type="catalytic activity">
    <reaction evidence="18 19">
        <text>alpha-ribazole 5'-phosphate + adenosylcob(III)inamide-GDP = adenosylcob(III)alamin 5'-phosphate + GMP + H(+)</text>
        <dbReference type="Rhea" id="RHEA:23560"/>
        <dbReference type="ChEBI" id="CHEBI:15378"/>
        <dbReference type="ChEBI" id="CHEBI:57918"/>
        <dbReference type="ChEBI" id="CHEBI:58115"/>
        <dbReference type="ChEBI" id="CHEBI:60487"/>
        <dbReference type="ChEBI" id="CHEBI:60493"/>
        <dbReference type="EC" id="2.7.8.26"/>
    </reaction>
</comment>
<keyword evidence="13 19" id="KW-0472">Membrane</keyword>
<keyword evidence="12 19" id="KW-1133">Transmembrane helix</keyword>
<evidence type="ECO:0000256" key="1">
    <source>
        <dbReference type="ARBA" id="ARBA00001946"/>
    </source>
</evidence>
<gene>
    <name evidence="19" type="primary">cobS</name>
    <name evidence="20" type="ORF">SAMN05444370_10310</name>
</gene>
<evidence type="ECO:0000256" key="6">
    <source>
        <dbReference type="ARBA" id="ARBA00015850"/>
    </source>
</evidence>
<evidence type="ECO:0000256" key="9">
    <source>
        <dbReference type="ARBA" id="ARBA00022679"/>
    </source>
</evidence>
<comment type="subcellular location">
    <subcellularLocation>
        <location evidence="2 19">Cell membrane</location>
        <topology evidence="2 19">Multi-pass membrane protein</topology>
    </subcellularLocation>
</comment>
<dbReference type="PANTHER" id="PTHR34148:SF1">
    <property type="entry name" value="ADENOSYLCOBINAMIDE-GDP RIBAZOLETRANSFERASE"/>
    <property type="match status" value="1"/>
</dbReference>
<evidence type="ECO:0000313" key="21">
    <source>
        <dbReference type="Proteomes" id="UP000198703"/>
    </source>
</evidence>
<dbReference type="GO" id="GO:0009236">
    <property type="term" value="P:cobalamin biosynthetic process"/>
    <property type="evidence" value="ECO:0007669"/>
    <property type="project" value="UniProtKB-UniRule"/>
</dbReference>
<feature type="transmembrane region" description="Helical" evidence="19">
    <location>
        <begin position="170"/>
        <end position="195"/>
    </location>
</feature>
<evidence type="ECO:0000256" key="13">
    <source>
        <dbReference type="ARBA" id="ARBA00023136"/>
    </source>
</evidence>
<dbReference type="HAMAP" id="MF_00719">
    <property type="entry name" value="CobS"/>
    <property type="match status" value="1"/>
</dbReference>
<keyword evidence="8 19" id="KW-0169">Cobalamin biosynthesis</keyword>
<evidence type="ECO:0000256" key="5">
    <source>
        <dbReference type="ARBA" id="ARBA00013200"/>
    </source>
</evidence>
<keyword evidence="11 19" id="KW-0460">Magnesium</keyword>
<evidence type="ECO:0000256" key="3">
    <source>
        <dbReference type="ARBA" id="ARBA00004663"/>
    </source>
</evidence>
<organism evidence="20 21">
    <name type="scientific">Rubrimonas cliftonensis</name>
    <dbReference type="NCBI Taxonomy" id="89524"/>
    <lineage>
        <taxon>Bacteria</taxon>
        <taxon>Pseudomonadati</taxon>
        <taxon>Pseudomonadota</taxon>
        <taxon>Alphaproteobacteria</taxon>
        <taxon>Rhodobacterales</taxon>
        <taxon>Paracoccaceae</taxon>
        <taxon>Rubrimonas</taxon>
    </lineage>
</organism>
<dbReference type="Pfam" id="PF02654">
    <property type="entry name" value="CobS"/>
    <property type="match status" value="1"/>
</dbReference>
<dbReference type="InterPro" id="IPR003805">
    <property type="entry name" value="CobS"/>
</dbReference>
<evidence type="ECO:0000313" key="20">
    <source>
        <dbReference type="EMBL" id="SEA08420.1"/>
    </source>
</evidence>
<evidence type="ECO:0000256" key="7">
    <source>
        <dbReference type="ARBA" id="ARBA00022475"/>
    </source>
</evidence>
<evidence type="ECO:0000256" key="16">
    <source>
        <dbReference type="ARBA" id="ARBA00032853"/>
    </source>
</evidence>
<dbReference type="STRING" id="89524.SAMN05444370_10310"/>
<keyword evidence="21" id="KW-1185">Reference proteome</keyword>
<protein>
    <recommendedName>
        <fullName evidence="6 19">Adenosylcobinamide-GDP ribazoletransferase</fullName>
        <ecNumber evidence="5 19">2.7.8.26</ecNumber>
    </recommendedName>
    <alternativeName>
        <fullName evidence="16 19">Cobalamin synthase</fullName>
    </alternativeName>
    <alternativeName>
        <fullName evidence="15 19">Cobalamin-5'-phosphate synthase</fullName>
    </alternativeName>
</protein>
<dbReference type="EMBL" id="FNQM01000003">
    <property type="protein sequence ID" value="SEA08420.1"/>
    <property type="molecule type" value="Genomic_DNA"/>
</dbReference>
<proteinExistence type="inferred from homology"/>
<comment type="function">
    <text evidence="14 19">Joins adenosylcobinamide-GDP and alpha-ribazole to generate adenosylcobalamin (Ado-cobalamin). Also synthesizes adenosylcobalamin 5'-phosphate from adenosylcobinamide-GDP and alpha-ribazole 5'-phosphate.</text>
</comment>
<evidence type="ECO:0000256" key="19">
    <source>
        <dbReference type="HAMAP-Rule" id="MF_00719"/>
    </source>
</evidence>
<comment type="similarity">
    <text evidence="4 19">Belongs to the CobS family.</text>
</comment>
<keyword evidence="10 19" id="KW-0812">Transmembrane</keyword>
<dbReference type="Proteomes" id="UP000198703">
    <property type="component" value="Unassembled WGS sequence"/>
</dbReference>
<dbReference type="GO" id="GO:0005886">
    <property type="term" value="C:plasma membrane"/>
    <property type="evidence" value="ECO:0007669"/>
    <property type="project" value="UniProtKB-SubCell"/>
</dbReference>
<reference evidence="20 21" key="1">
    <citation type="submission" date="2016-10" db="EMBL/GenBank/DDBJ databases">
        <authorList>
            <person name="de Groot N.N."/>
        </authorList>
    </citation>
    <scope>NUCLEOTIDE SEQUENCE [LARGE SCALE GENOMIC DNA]</scope>
    <source>
        <strain evidence="20 21">DSM 15345</strain>
    </source>
</reference>
<dbReference type="AlphaFoldDB" id="A0A1H3YA30"/>
<evidence type="ECO:0000256" key="17">
    <source>
        <dbReference type="ARBA" id="ARBA00048623"/>
    </source>
</evidence>
<feature type="transmembrane region" description="Helical" evidence="19">
    <location>
        <begin position="37"/>
        <end position="58"/>
    </location>
</feature>
<evidence type="ECO:0000256" key="18">
    <source>
        <dbReference type="ARBA" id="ARBA00049504"/>
    </source>
</evidence>
<dbReference type="GO" id="GO:0051073">
    <property type="term" value="F:adenosylcobinamide-GDP ribazoletransferase activity"/>
    <property type="evidence" value="ECO:0007669"/>
    <property type="project" value="UniProtKB-UniRule"/>
</dbReference>
<evidence type="ECO:0000256" key="8">
    <source>
        <dbReference type="ARBA" id="ARBA00022573"/>
    </source>
</evidence>
<evidence type="ECO:0000256" key="11">
    <source>
        <dbReference type="ARBA" id="ARBA00022842"/>
    </source>
</evidence>
<evidence type="ECO:0000256" key="2">
    <source>
        <dbReference type="ARBA" id="ARBA00004651"/>
    </source>
</evidence>
<keyword evidence="9 19" id="KW-0808">Transferase</keyword>
<name>A0A1H3YA30_9RHOB</name>
<sequence length="253" mass="24720">MRLFDLRDPLHALSLLTRIPAPVDHARAAERAAAAAWAWPLVGALVGALTGAALWLGLALGLPPLAAAAAALAASLTLTGAFHEDGLADCADGFGGGMDPARRLEIMLDSRVGTFGASALALALLAKAAFMAETAPALTVATFAASGAVSRAVVPLIFRLGPQAKPGGMAATAGAPGWATVVAALAVGGAVGALALGWRSAGWMTAAALAAALATRAVARARIGGVTGDVLGAAQMAGELAALAALAALLSPE</sequence>
<comment type="cofactor">
    <cofactor evidence="1 19">
        <name>Mg(2+)</name>
        <dbReference type="ChEBI" id="CHEBI:18420"/>
    </cofactor>
</comment>
<dbReference type="EC" id="2.7.8.26" evidence="5 19"/>
<evidence type="ECO:0000256" key="4">
    <source>
        <dbReference type="ARBA" id="ARBA00010561"/>
    </source>
</evidence>
<keyword evidence="7 19" id="KW-1003">Cell membrane</keyword>
<dbReference type="GO" id="GO:0008818">
    <property type="term" value="F:cobalamin 5'-phosphate synthase activity"/>
    <property type="evidence" value="ECO:0007669"/>
    <property type="project" value="UniProtKB-UniRule"/>
</dbReference>
<evidence type="ECO:0000256" key="10">
    <source>
        <dbReference type="ARBA" id="ARBA00022692"/>
    </source>
</evidence>
<dbReference type="OrthoDB" id="9794626at2"/>